<feature type="domain" description="RNA polymerase sigma-70 region 2" evidence="6">
    <location>
        <begin position="23"/>
        <end position="87"/>
    </location>
</feature>
<feature type="region of interest" description="Disordered" evidence="5">
    <location>
        <begin position="172"/>
        <end position="210"/>
    </location>
</feature>
<dbReference type="RefSeq" id="WP_377046123.1">
    <property type="nucleotide sequence ID" value="NZ_JBHLUN010000015.1"/>
</dbReference>
<dbReference type="InterPro" id="IPR013325">
    <property type="entry name" value="RNA_pol_sigma_r2"/>
</dbReference>
<dbReference type="InterPro" id="IPR013324">
    <property type="entry name" value="RNA_pol_sigma_r3/r4-like"/>
</dbReference>
<dbReference type="PANTHER" id="PTHR43133:SF25">
    <property type="entry name" value="RNA POLYMERASE SIGMA FACTOR RFAY-RELATED"/>
    <property type="match status" value="1"/>
</dbReference>
<dbReference type="NCBIfam" id="TIGR02937">
    <property type="entry name" value="sigma70-ECF"/>
    <property type="match status" value="1"/>
</dbReference>
<comment type="similarity">
    <text evidence="1">Belongs to the sigma-70 factor family. ECF subfamily.</text>
</comment>
<comment type="caution">
    <text evidence="8">The sequence shown here is derived from an EMBL/GenBank/DDBJ whole genome shotgun (WGS) entry which is preliminary data.</text>
</comment>
<dbReference type="Pfam" id="PF08281">
    <property type="entry name" value="Sigma70_r4_2"/>
    <property type="match status" value="1"/>
</dbReference>
<evidence type="ECO:0000313" key="8">
    <source>
        <dbReference type="EMBL" id="MFC0410371.1"/>
    </source>
</evidence>
<dbReference type="InterPro" id="IPR007627">
    <property type="entry name" value="RNA_pol_sigma70_r2"/>
</dbReference>
<dbReference type="Pfam" id="PF04542">
    <property type="entry name" value="Sigma70_r2"/>
    <property type="match status" value="1"/>
</dbReference>
<evidence type="ECO:0000256" key="4">
    <source>
        <dbReference type="ARBA" id="ARBA00023163"/>
    </source>
</evidence>
<dbReference type="InterPro" id="IPR039425">
    <property type="entry name" value="RNA_pol_sigma-70-like"/>
</dbReference>
<sequence>MSQTETMQPVAADVEFNFHDLLTTTLPRLRVQALALTRNRSDADDLVQAAVTSALAARDSFTPGTNFGAWMFRILRNRFISDIRRKRETADLDDVPSSAFARPGAQEDSLVMRELRIHMARLPAEQRTALVMVTVQGMSYEEVAKAMDCAVGTAKCRVFRARQTLQRWLTGEEHSIADQNKAQKGREKGRSLPSRRAPRSDEAEGGWATI</sequence>
<dbReference type="Gene3D" id="1.10.1740.10">
    <property type="match status" value="1"/>
</dbReference>
<gene>
    <name evidence="8" type="ORF">ACFFGY_19115</name>
</gene>
<organism evidence="8 9">
    <name type="scientific">Roseomonas elaeocarpi</name>
    <dbReference type="NCBI Taxonomy" id="907779"/>
    <lineage>
        <taxon>Bacteria</taxon>
        <taxon>Pseudomonadati</taxon>
        <taxon>Pseudomonadota</taxon>
        <taxon>Alphaproteobacteria</taxon>
        <taxon>Acetobacterales</taxon>
        <taxon>Roseomonadaceae</taxon>
        <taxon>Roseomonas</taxon>
    </lineage>
</organism>
<evidence type="ECO:0000313" key="9">
    <source>
        <dbReference type="Proteomes" id="UP001589865"/>
    </source>
</evidence>
<evidence type="ECO:0000256" key="3">
    <source>
        <dbReference type="ARBA" id="ARBA00023082"/>
    </source>
</evidence>
<keyword evidence="4" id="KW-0804">Transcription</keyword>
<evidence type="ECO:0000256" key="2">
    <source>
        <dbReference type="ARBA" id="ARBA00023015"/>
    </source>
</evidence>
<protein>
    <submittedName>
        <fullName evidence="8">Sigma-70 family RNA polymerase sigma factor</fullName>
    </submittedName>
</protein>
<dbReference type="SUPFAM" id="SSF88659">
    <property type="entry name" value="Sigma3 and sigma4 domains of RNA polymerase sigma factors"/>
    <property type="match status" value="1"/>
</dbReference>
<keyword evidence="9" id="KW-1185">Reference proteome</keyword>
<reference evidence="8 9" key="1">
    <citation type="submission" date="2024-09" db="EMBL/GenBank/DDBJ databases">
        <authorList>
            <person name="Sun Q."/>
            <person name="Mori K."/>
        </authorList>
    </citation>
    <scope>NUCLEOTIDE SEQUENCE [LARGE SCALE GENOMIC DNA]</scope>
    <source>
        <strain evidence="8 9">TBRC 5777</strain>
    </source>
</reference>
<dbReference type="CDD" id="cd06171">
    <property type="entry name" value="Sigma70_r4"/>
    <property type="match status" value="1"/>
</dbReference>
<dbReference type="PANTHER" id="PTHR43133">
    <property type="entry name" value="RNA POLYMERASE ECF-TYPE SIGMA FACTO"/>
    <property type="match status" value="1"/>
</dbReference>
<dbReference type="InterPro" id="IPR014284">
    <property type="entry name" value="RNA_pol_sigma-70_dom"/>
</dbReference>
<name>A0ABV6K1C8_9PROT</name>
<evidence type="ECO:0000259" key="6">
    <source>
        <dbReference type="Pfam" id="PF04542"/>
    </source>
</evidence>
<feature type="domain" description="RNA polymerase sigma factor 70 region 4 type 2" evidence="7">
    <location>
        <begin position="119"/>
        <end position="165"/>
    </location>
</feature>
<keyword evidence="3" id="KW-0731">Sigma factor</keyword>
<accession>A0ABV6K1C8</accession>
<dbReference type="Proteomes" id="UP001589865">
    <property type="component" value="Unassembled WGS sequence"/>
</dbReference>
<dbReference type="SUPFAM" id="SSF88946">
    <property type="entry name" value="Sigma2 domain of RNA polymerase sigma factors"/>
    <property type="match status" value="1"/>
</dbReference>
<evidence type="ECO:0000256" key="5">
    <source>
        <dbReference type="SAM" id="MobiDB-lite"/>
    </source>
</evidence>
<dbReference type="EMBL" id="JBHLUN010000015">
    <property type="protein sequence ID" value="MFC0410371.1"/>
    <property type="molecule type" value="Genomic_DNA"/>
</dbReference>
<evidence type="ECO:0000259" key="7">
    <source>
        <dbReference type="Pfam" id="PF08281"/>
    </source>
</evidence>
<dbReference type="InterPro" id="IPR013249">
    <property type="entry name" value="RNA_pol_sigma70_r4_t2"/>
</dbReference>
<dbReference type="InterPro" id="IPR036388">
    <property type="entry name" value="WH-like_DNA-bd_sf"/>
</dbReference>
<dbReference type="Gene3D" id="1.10.10.10">
    <property type="entry name" value="Winged helix-like DNA-binding domain superfamily/Winged helix DNA-binding domain"/>
    <property type="match status" value="1"/>
</dbReference>
<proteinExistence type="inferred from homology"/>
<evidence type="ECO:0000256" key="1">
    <source>
        <dbReference type="ARBA" id="ARBA00010641"/>
    </source>
</evidence>
<keyword evidence="2" id="KW-0805">Transcription regulation</keyword>